<dbReference type="HOGENOM" id="CLU_207600_0_0_3"/>
<evidence type="ECO:0000313" key="1">
    <source>
        <dbReference type="EMBL" id="ACL43767.1"/>
    </source>
</evidence>
<dbReference type="KEGG" id="cyn:Cyan7425_1394"/>
<dbReference type="AlphaFoldDB" id="B8HNN6"/>
<accession>B8HNN6</accession>
<sequence>MSTTLRIGQALQRFYQLILSTIDFVAAPVIRIFKPADRNYPATGVQPYEGDPNRTDR</sequence>
<organism evidence="1">
    <name type="scientific">Cyanothece sp. (strain PCC 7425 / ATCC 29141)</name>
    <dbReference type="NCBI Taxonomy" id="395961"/>
    <lineage>
        <taxon>Bacteria</taxon>
        <taxon>Bacillati</taxon>
        <taxon>Cyanobacteriota</taxon>
        <taxon>Cyanophyceae</taxon>
        <taxon>Gomontiellales</taxon>
        <taxon>Cyanothecaceae</taxon>
        <taxon>Cyanothece</taxon>
    </lineage>
</organism>
<evidence type="ECO:0008006" key="2">
    <source>
        <dbReference type="Google" id="ProtNLM"/>
    </source>
</evidence>
<proteinExistence type="predicted"/>
<reference evidence="1" key="1">
    <citation type="submission" date="2009-01" db="EMBL/GenBank/DDBJ databases">
        <title>Complete sequence of chromosome Cyanothece sp. PCC 7425.</title>
        <authorList>
            <consortium name="US DOE Joint Genome Institute"/>
            <person name="Lucas S."/>
            <person name="Copeland A."/>
            <person name="Lapidus A."/>
            <person name="Glavina del Rio T."/>
            <person name="Dalin E."/>
            <person name="Tice H."/>
            <person name="Bruce D."/>
            <person name="Goodwin L."/>
            <person name="Pitluck S."/>
            <person name="Sims D."/>
            <person name="Meineke L."/>
            <person name="Brettin T."/>
            <person name="Detter J.C."/>
            <person name="Han C."/>
            <person name="Larimer F."/>
            <person name="Land M."/>
            <person name="Hauser L."/>
            <person name="Kyrpides N."/>
            <person name="Ovchinnikova G."/>
            <person name="Liberton M."/>
            <person name="Stoeckel J."/>
            <person name="Banerjee A."/>
            <person name="Singh A."/>
            <person name="Page L."/>
            <person name="Sato H."/>
            <person name="Zhao L."/>
            <person name="Sherman L."/>
            <person name="Pakrasi H."/>
            <person name="Richardson P."/>
        </authorList>
    </citation>
    <scope>NUCLEOTIDE SEQUENCE</scope>
    <source>
        <strain evidence="1">PCC 7425</strain>
    </source>
</reference>
<gene>
    <name evidence="1" type="ordered locus">Cyan7425_1394</name>
</gene>
<dbReference type="EMBL" id="CP001344">
    <property type="protein sequence ID" value="ACL43767.1"/>
    <property type="molecule type" value="Genomic_DNA"/>
</dbReference>
<protein>
    <recommendedName>
        <fullName evidence="2">Nicotinate phosphoribosyltransferase</fullName>
    </recommendedName>
</protein>
<name>B8HNN6_CYAP4</name>